<dbReference type="RefSeq" id="WP_059056740.1">
    <property type="nucleotide sequence ID" value="NZ_CEML01000011.1"/>
</dbReference>
<gene>
    <name evidence="2" type="ORF">HHUB_2334</name>
</gene>
<evidence type="ECO:0000313" key="3">
    <source>
        <dbReference type="Proteomes" id="UP000066737"/>
    </source>
</evidence>
<sequence>MAGYYDALLAALPLSLVGLAGGLSVAGVDPTVALTVGGVAATALTAHALFVNDPTSADRRAGYESAD</sequence>
<name>A0A0U5AEC7_9EURY</name>
<keyword evidence="1" id="KW-0812">Transmembrane</keyword>
<keyword evidence="1" id="KW-0472">Membrane</keyword>
<proteinExistence type="predicted"/>
<dbReference type="AlphaFoldDB" id="A0A0U5AEC7"/>
<dbReference type="GeneID" id="91109786"/>
<feature type="transmembrane region" description="Helical" evidence="1">
    <location>
        <begin position="32"/>
        <end position="51"/>
    </location>
</feature>
<reference evidence="3" key="1">
    <citation type="journal article" date="2016" name="Environ. Microbiol.">
        <title>The complete genome of a viable archaeum isolated from 123-million-year-old rock salt.</title>
        <authorList>
            <person name="Jaakkola S.T."/>
            <person name="Pfeiffer F."/>
            <person name="Ravantti J.J."/>
            <person name="Guo Q."/>
            <person name="Liu Y."/>
            <person name="Chen X."/>
            <person name="Ma H."/>
            <person name="Yang C."/>
            <person name="Oksanen H.M."/>
            <person name="Bamford D.H."/>
        </authorList>
    </citation>
    <scope>NUCLEOTIDE SEQUENCE</scope>
    <source>
        <strain evidence="3">JI20-1</strain>
    </source>
</reference>
<evidence type="ECO:0000313" key="2">
    <source>
        <dbReference type="EMBL" id="CQH56114.1"/>
    </source>
</evidence>
<dbReference type="Pfam" id="PF26047">
    <property type="entry name" value="DUF8015"/>
    <property type="match status" value="1"/>
</dbReference>
<dbReference type="EMBL" id="LN831302">
    <property type="protein sequence ID" value="CQH56114.1"/>
    <property type="molecule type" value="Genomic_DNA"/>
</dbReference>
<dbReference type="InterPro" id="IPR058328">
    <property type="entry name" value="DUF8015"/>
</dbReference>
<dbReference type="STRING" id="1407499.HHUB_2334"/>
<keyword evidence="3" id="KW-1185">Reference proteome</keyword>
<protein>
    <submittedName>
        <fullName evidence="2">Uncharacterized protein</fullName>
    </submittedName>
</protein>
<organism evidence="2 3">
    <name type="scientific">Halobacterium hubeiense</name>
    <dbReference type="NCBI Taxonomy" id="1407499"/>
    <lineage>
        <taxon>Archaea</taxon>
        <taxon>Methanobacteriati</taxon>
        <taxon>Methanobacteriota</taxon>
        <taxon>Stenosarchaea group</taxon>
        <taxon>Halobacteria</taxon>
        <taxon>Halobacteriales</taxon>
        <taxon>Halobacteriaceae</taxon>
        <taxon>Halobacterium</taxon>
    </lineage>
</organism>
<dbReference type="KEGG" id="hhb:Hhub_2334"/>
<accession>A0A0U5AEC7</accession>
<keyword evidence="1" id="KW-1133">Transmembrane helix</keyword>
<evidence type="ECO:0000256" key="1">
    <source>
        <dbReference type="SAM" id="Phobius"/>
    </source>
</evidence>
<dbReference type="Proteomes" id="UP000066737">
    <property type="component" value="Chromosome I"/>
</dbReference>